<sequence>MGYWANGTLVKPKGLFSLVKSLQAGNVFSWAAASGQATGGGA</sequence>
<evidence type="ECO:0000313" key="1">
    <source>
        <dbReference type="EMBL" id="QFS43766.1"/>
    </source>
</evidence>
<reference evidence="1 2" key="1">
    <citation type="submission" date="2019-10" db="EMBL/GenBank/DDBJ databases">
        <title>Genomic and transcriptomic insights into the perfect genentic adaptation of a filamentous nitrogen-fixing cyanobacterium to rice fields.</title>
        <authorList>
            <person name="Chen Z."/>
        </authorList>
    </citation>
    <scope>NUCLEOTIDE SEQUENCE [LARGE SCALE GENOMIC DNA]</scope>
    <source>
        <strain evidence="1">CCNUC1</strain>
    </source>
</reference>
<dbReference type="KEGG" id="nsh:GXM_01239"/>
<organism evidence="1 2">
    <name type="scientific">Nostoc sphaeroides CCNUC1</name>
    <dbReference type="NCBI Taxonomy" id="2653204"/>
    <lineage>
        <taxon>Bacteria</taxon>
        <taxon>Bacillati</taxon>
        <taxon>Cyanobacteriota</taxon>
        <taxon>Cyanophyceae</taxon>
        <taxon>Nostocales</taxon>
        <taxon>Nostocaceae</taxon>
        <taxon>Nostoc</taxon>
    </lineage>
</organism>
<name>A0A5P8VUF2_9NOSO</name>
<keyword evidence="2" id="KW-1185">Reference proteome</keyword>
<evidence type="ECO:0000313" key="2">
    <source>
        <dbReference type="Proteomes" id="UP000326678"/>
    </source>
</evidence>
<accession>A0A5P8VUF2</accession>
<dbReference type="AlphaFoldDB" id="A0A5P8VUF2"/>
<gene>
    <name evidence="1" type="ORF">GXM_01239</name>
</gene>
<dbReference type="Proteomes" id="UP000326678">
    <property type="component" value="Chromosome Gxm1"/>
</dbReference>
<dbReference type="EMBL" id="CP045226">
    <property type="protein sequence ID" value="QFS43766.1"/>
    <property type="molecule type" value="Genomic_DNA"/>
</dbReference>
<proteinExistence type="predicted"/>
<protein>
    <submittedName>
        <fullName evidence="1">Uncharacterized protein</fullName>
    </submittedName>
</protein>